<dbReference type="InterPro" id="IPR020845">
    <property type="entry name" value="AMP-binding_CS"/>
</dbReference>
<dbReference type="GO" id="GO:0043041">
    <property type="term" value="P:amino acid activation for nonribosomal peptide biosynthetic process"/>
    <property type="evidence" value="ECO:0000318"/>
    <property type="project" value="GO_Central"/>
</dbReference>
<dbReference type="HOGENOM" id="CLU_000022_60_7_1"/>
<dbReference type="VEuPathDB" id="FungiDB:JI435_094880"/>
<dbReference type="NCBIfam" id="TIGR01733">
    <property type="entry name" value="AA-adenyl-dom"/>
    <property type="match status" value="2"/>
</dbReference>
<evidence type="ECO:0000313" key="7">
    <source>
        <dbReference type="EMBL" id="EAT82753.1"/>
    </source>
</evidence>
<dbReference type="EMBL" id="CH445339">
    <property type="protein sequence ID" value="EAT82753.1"/>
    <property type="molecule type" value="Genomic_DNA"/>
</dbReference>
<proteinExistence type="inferred from homology"/>
<dbReference type="Pfam" id="PF00668">
    <property type="entry name" value="Condensation"/>
    <property type="match status" value="6"/>
</dbReference>
<dbReference type="Gene3D" id="1.10.1200.10">
    <property type="entry name" value="ACP-like"/>
    <property type="match status" value="3"/>
</dbReference>
<dbReference type="FunFam" id="3.30.559.30:FF:000002">
    <property type="entry name" value="Nonribosomal peptide synthase Pes1"/>
    <property type="match status" value="2"/>
</dbReference>
<dbReference type="NCBIfam" id="NF003417">
    <property type="entry name" value="PRK04813.1"/>
    <property type="match status" value="3"/>
</dbReference>
<dbReference type="Pfam" id="PF00501">
    <property type="entry name" value="AMP-binding"/>
    <property type="match status" value="3"/>
</dbReference>
<dbReference type="Gene3D" id="3.30.300.30">
    <property type="match status" value="3"/>
</dbReference>
<feature type="domain" description="Carrier" evidence="6">
    <location>
        <begin position="3840"/>
        <end position="3916"/>
    </location>
</feature>
<accession>Q0UFH6</accession>
<dbReference type="InParanoid" id="Q0UFH6"/>
<keyword evidence="2" id="KW-0596">Phosphopantetheine</keyword>
<reference evidence="8" key="1">
    <citation type="journal article" date="2007" name="Plant Cell">
        <title>Dothideomycete-plant interactions illuminated by genome sequencing and EST analysis of the wheat pathogen Stagonospora nodorum.</title>
        <authorList>
            <person name="Hane J.K."/>
            <person name="Lowe R.G."/>
            <person name="Solomon P.S."/>
            <person name="Tan K.C."/>
            <person name="Schoch C.L."/>
            <person name="Spatafora J.W."/>
            <person name="Crous P.W."/>
            <person name="Kodira C."/>
            <person name="Birren B.W."/>
            <person name="Galagan J.E."/>
            <person name="Torriani S.F."/>
            <person name="McDonald B.A."/>
            <person name="Oliver R.P."/>
        </authorList>
    </citation>
    <scope>NUCLEOTIDE SEQUENCE [LARGE SCALE GENOMIC DNA]</scope>
    <source>
        <strain evidence="8">SN15 / ATCC MYA-4574 / FGSC 10173</strain>
    </source>
</reference>
<dbReference type="FunFam" id="3.30.559.30:FF:000053">
    <property type="entry name" value="Nonribosomal peptide synthetase 13"/>
    <property type="match status" value="1"/>
</dbReference>
<dbReference type="SUPFAM" id="SSF52777">
    <property type="entry name" value="CoA-dependent acyltransferases"/>
    <property type="match status" value="11"/>
</dbReference>
<dbReference type="FunFam" id="3.40.50.12780:FF:000012">
    <property type="entry name" value="Non-ribosomal peptide synthetase"/>
    <property type="match status" value="2"/>
</dbReference>
<dbReference type="InterPro" id="IPR010071">
    <property type="entry name" value="AA_adenyl_dom"/>
</dbReference>
<dbReference type="GO" id="GO:0031177">
    <property type="term" value="F:phosphopantetheine binding"/>
    <property type="evidence" value="ECO:0000318"/>
    <property type="project" value="GO_Central"/>
</dbReference>
<evidence type="ECO:0000256" key="3">
    <source>
        <dbReference type="ARBA" id="ARBA00022553"/>
    </source>
</evidence>
<dbReference type="PANTHER" id="PTHR45527:SF3">
    <property type="entry name" value="SIDEROPHORE SYNTHETASE (EUROFUNG)"/>
    <property type="match status" value="1"/>
</dbReference>
<dbReference type="FunFam" id="1.10.1200.10:FF:000028">
    <property type="entry name" value="Nonribosomal peptide synthetase 13"/>
    <property type="match status" value="1"/>
</dbReference>
<dbReference type="GO" id="GO:0016874">
    <property type="term" value="F:ligase activity"/>
    <property type="evidence" value="ECO:0007669"/>
    <property type="project" value="UniProtKB-KW"/>
</dbReference>
<dbReference type="InterPro" id="IPR036736">
    <property type="entry name" value="ACP-like_sf"/>
</dbReference>
<dbReference type="eggNOG" id="KOG1178">
    <property type="taxonomic scope" value="Eukaryota"/>
</dbReference>
<dbReference type="OMA" id="YQTGFSI"/>
<evidence type="ECO:0000256" key="5">
    <source>
        <dbReference type="ARBA" id="ARBA00029454"/>
    </source>
</evidence>
<keyword evidence="4" id="KW-0436">Ligase</keyword>
<evidence type="ECO:0000259" key="6">
    <source>
        <dbReference type="PROSITE" id="PS50075"/>
    </source>
</evidence>
<feature type="domain" description="Carrier" evidence="6">
    <location>
        <begin position="987"/>
        <end position="1063"/>
    </location>
</feature>
<evidence type="ECO:0000256" key="2">
    <source>
        <dbReference type="ARBA" id="ARBA00022450"/>
    </source>
</evidence>
<comment type="similarity">
    <text evidence="5">Belongs to the NRP synthetase family.</text>
</comment>
<dbReference type="VEuPathDB" id="FungiDB:JI435_424950"/>
<dbReference type="Pfam" id="PF00550">
    <property type="entry name" value="PP-binding"/>
    <property type="match status" value="3"/>
</dbReference>
<name>Q0UFH6_PHANO</name>
<dbReference type="InterPro" id="IPR001242">
    <property type="entry name" value="Condensation_dom"/>
</dbReference>
<dbReference type="InterPro" id="IPR045851">
    <property type="entry name" value="AMP-bd_C_sf"/>
</dbReference>
<dbReference type="InterPro" id="IPR009081">
    <property type="entry name" value="PP-bd_ACP"/>
</dbReference>
<dbReference type="PROSITE" id="PS00455">
    <property type="entry name" value="AMP_BINDING"/>
    <property type="match status" value="2"/>
</dbReference>
<dbReference type="SUPFAM" id="SSF56801">
    <property type="entry name" value="Acetyl-CoA synthetase-like"/>
    <property type="match status" value="3"/>
</dbReference>
<gene>
    <name evidence="7" type="ORF">SNOG_09488</name>
</gene>
<evidence type="ECO:0000313" key="8">
    <source>
        <dbReference type="Proteomes" id="UP000001055"/>
    </source>
</evidence>
<dbReference type="STRING" id="321614.Q0UFH6"/>
<dbReference type="PROSITE" id="PS00012">
    <property type="entry name" value="PHOSPHOPANTETHEINE"/>
    <property type="match status" value="3"/>
</dbReference>
<dbReference type="InterPro" id="IPR042099">
    <property type="entry name" value="ANL_N_sf"/>
</dbReference>
<dbReference type="Gene3D" id="3.30.559.30">
    <property type="entry name" value="Nonribosomal peptide synthetase, condensation domain"/>
    <property type="match status" value="6"/>
</dbReference>
<keyword evidence="3" id="KW-0597">Phosphoprotein</keyword>
<dbReference type="GO" id="GO:0044550">
    <property type="term" value="P:secondary metabolite biosynthetic process"/>
    <property type="evidence" value="ECO:0000318"/>
    <property type="project" value="GO_Central"/>
</dbReference>
<dbReference type="InterPro" id="IPR023213">
    <property type="entry name" value="CAT-like_dom_sf"/>
</dbReference>
<dbReference type="Proteomes" id="UP000001055">
    <property type="component" value="Unassembled WGS sequence"/>
</dbReference>
<evidence type="ECO:0000256" key="4">
    <source>
        <dbReference type="ARBA" id="ARBA00022598"/>
    </source>
</evidence>
<dbReference type="CDD" id="cd19545">
    <property type="entry name" value="FUM14_C_NRPS-like"/>
    <property type="match status" value="1"/>
</dbReference>
<dbReference type="PANTHER" id="PTHR45527">
    <property type="entry name" value="NONRIBOSOMAL PEPTIDE SYNTHETASE"/>
    <property type="match status" value="1"/>
</dbReference>
<sequence length="4353" mass="481456">MSTSLPISPEALSAKELATIAESCGISVNDIEDIYECTAFQLSTVVDTGGHTSHDYTYHRALLLSSSTDTDRLCEAVASVVARNTILRTRIVPCSLGVVQVVCRNGGDVERRYDTLEDYQEQERAQRTSFVGPLFRVALVDRTLHFFMHHAIMDYLSTQSLFGDVMRLSKGEQVTERAQFKEFVQYCRAIDKQNADTFWASRFDGPATIYPSIKPGQSPKASDRTSFTIHLPSLENVPHIQIPSFIELAWALVLSSYAGSDIVAFGFVMSGRTTGIGKVNSTLGPTATLVPIQMNLDRSVTIQSHLTHRLRERRKLAQSNALQYGLSNIARVSENARIATGFQTVLNILSAGSLTQASGTTDFVLDVAKDPSYYSLALFLAFTDDHIQVDADFDSGILDKDLVQRLLEQLEYFLQDLTSHPQYRTLDEIRPIGDYHLETVSKWNSVYAPIYDNCLHELFSKQALVQECRPAIEAWDGHATYAELDAMSSKLAYDLVQRGFTTGDTAILYLDRSLFAIVASIATLKAGGVCVPVNVKHSRIRTENLIKGTGAKFVLTSDIERSQSVDLAPNVITVNEASIAALKKTGPLILPHSSSESVAYILHTSGSSGTPKGVVLEHRSLSTVMMAFAKYYGFQQRTRTLQFASHVWDASLGEIFGTLLSGGTICVPSERDRLGNLSAYINSSKVNWTTLTPTVLRTLDPADILTLEVVGSAGEAVDASGVDTWGTKVRFFNVWGVSEASMISTGVQLTPDSMYPDSIGFPICCSVWIVNAAKEELELVPIGAVGELVIEGPGVAQGYLNEDAKTAASFPKTPIWAPERSGQPPWTRRFYRSGDLAKYNPDGSICLIGRQDDQVKINGQRTELGEIEKTILAHENVRSAVVVAQKAVTGGSTVLHAVLSLRDPTLPQARELGVLRVADNDLKDIQDFIMARLPVYMCPRYWTVVETLPRSMSTKIDRTAIKEWLSQRDGSASVIDIHADSGKPLTAPESEAEKALQSVLCDVLALPISEIGRETGFLSLGGDSVTAMQVTAKLQAFGYFIDAANLLKSRNLATVASTALREDQITATKIAEIPQETAESSVSPIQHLFLHNSGPACTAHHLVVDMVSWRIILQDFENIIRQSTTALGNGISFPAWIQHQSSSMSGSLDQWPRADLQFWDLDIEKFTQGSPVRKDFCLDPAVSQMLLGPCNTAFNTTATEFLLAAVVKSFLDVFPDRGFPALFVETHGRQSDNTGLDASRTVGWFTSIFPVLATLNAESSIEHVVAAIKDQYRRSSENNQAAFASRMSGPDPLRRSDLEICFNFLGRLQQLEQPDGLFRSVPAMTPANSREPVRDSISTSLISVNAIVLEQRLQFHIEYNGRASHQDRLQRWIVEMERSLNTMARHFADKNPQLTLDDMRLLKTDYPSLSSVNQHLSSIGIEPSAVQEILPCSPSQEGMLLAEARFEDSPYWMETELIFSTSDPHESLDIQKISDSWRAWGLAYSQHGHLQEGRKFSEYLSWIEGQQEPSRSYWQKYLRGIRPCLVLTSDSDPGAESGLEASRYIDTTLEDASRIHTFCQTQGITVANLMQVAWGLTLKRITRAATVCFGTLYSGRDTVEGAKEIVAPLINMLVCRFDILPNTTVKDLCVASIRDTAKFKDYPICPLGALQDSLGLGSASLFNTTLSVQRGWTDNVALADGPIKIKLANFAIVVNVLNLKDSISYRLRYRISQISDEVATEVSQTFHLALKLILEDVSKSAVAVARSAEPEPIIPAPLSLLDKAAADDIRRAAASQCETTKSRIEDIFPCLPIQAERFQRSGQEQDKERNFTRHIFRLTTEADLERLCAVFDIAALAVPAVRTRIVSNDGRLFQVVLKSGPRWMDHDDLEECLELDGRRGVRFGGPLCHFDRIEGDNNQHIVVSIHHAIHDDSTLRMFFSCVESAYQGGTFDRLLSLNGFAHYMSVHHAESNHCRAWWKWLGRSADEASTWPPARADHTKGTTIAVKRLQMKSILDQSDPLALVQAAWSLVVSRLTGSQTVLFGTFVRGREASVPGVSRMTGPLDMAMPCLMELPPHAQISEILGTMRSHWAEICRYSHMGTNFAVSENANTALAFHSLLDVNFNKGETGSLSRTVLDPLKIPVVEVTLPKARAELTVTCNLEKESTAIVMSFDPRIVSNDQVDATLRQYEHAIIQLASSSSVEQGVTLSQLKKLSDYDVHLLKSWNSRAPVGINSTLHGCISEVAARQPAAMAIRSWDRNLNYEQLDSLSDKLATQLEHYGVKPGSVVPLLCEKSTATIVIMLGIMKAGSAMLGLDVNHPLDRLSAILHDVNPPLLLSNSSKGEEIAGLGYRVIRLDATHIENLPTSTCFRSVAVQPSDGAYVIYTSGSTGQPKGIMVNHENILGNFLDLGDPLCINESTRMMQFSSFAFDQCIGEIFLPLLYGGTLCVPSEEERTNDREGAIDKFQATYSFMTPSLAQMLIPARVPSLQTLALGGEAITQECFSLWRGHVRLLSAYGPAETACLSSCPVVMPENILNIGRPHCARYWVVDQEDHNVLQPIGGTGELLIEGPVVTKGYLNNPTQTEATFISAESPPTWVRDLGLSSTHRFYKTGDIVVQEADGTVSYRRRKDSQVKLHGNRIELEEIEYHIRRHLDAQWLLAVVLSKPNGSLDPVLIAFMSEAASNTKVSHSMGTSSVDDLLPPRPRNWVTTVRDSIADSLPAYMVPDYYVPTKSLTLNVSGKLDRKRLANLGERLSIEVLQNYHWRHESPNSPYSVLTERRILPPNPREQAMQRLWSHVLKVPESSLSPTSDWHLVGGNSLRAIQLVASARHEGFAITVADVFRNPILGQLANMVVKGEVGQKEPSKLPAFALVRDYVDAARDHACRAIGIPMAQIEDILPCTPLQEGMIAVTSRRSNAFIGKTELELHSTVDIKLFKRAWEELVANTPILRTRIVDIPNRGLVQVVVNQPVEWIAYDQDEHYQDPLEGSMPLGAPLQLVGVRQKSNGTWYWEVVLHHAIYDGWSLSLIIDALKSIYFGLPSPSLLSFDGFVKELPQARSEAGLTFWRNQFSDLNVKHFPSLPAASYRPEPDAEHRHIIDLPGPPMGFTLATAVRASWAAILSLYTGRADTVFGCVSNGRQANIPGIERIAGPTLASFPIRIKVEPENTVRQFLLKVQNQGLQIMQWEQTGLQTIAKVSPEADAACRYQTQLVFQDSLPEAKEESQLFKSSRFVHQDRQHPMSAYGILLVVTEGKHNIEAQFVFDSNVIDSRAISRLAIHFQDILQRVCSPSLQESTTVSEVQEAGDADLRSIWDWNYSVPKPALECVHNILSTKAQNQRQAPAVDAWDGKLTYGDFDDLSTGLSSHLINLGVTQEIIVPLFLERSCLTPVAAMAVIKAGGAACILNVSQSREEIQAVLSTVRPVVMMASEAQYKSVCQLSNVPVVMVSREQVERFLTATVTTKRSITSSDNALYVTFTYSTPGTPKGVVATHGNLSSAFVHHSRDLNMKPDSRVLDFSSCSSDAFWFNLLHTLHNGGCILLPTEQDLQSNASEAISRFKPNYIHSTPTIMEHVNSQVLGDLENVNLTGETGADALVSKLRSTVARVSNMYGSSESTTFACFMKDFDNPTHIGTAVGSVSWVVNPSTNRLTPIGCIGELCLEGPLIARGYLDNEQKTKAAFVKNPPWLLQGVPGDQQSGREGSIYRTGDLVKYEEDGSLTFVGRKDNQATLGGLMIETDKLCSRIVRHLNETGQRRVLRVIAEFPSNGQSYAIVFFVVLEGANTMSESELQHSVIEMTAGLDGHLEDLLPRSNIRIVYLPLASTPLASTGRVDHRKLSALATSHLHSQPGQPVETMETPFDDTESALRKIWSEVLAVPVREISLDSRWIRIGGDSITAMQAVGKARDLEINLQVSDIIKLHTIRRISAAIKSRSHSKTSQKLTTEGTRFALAPNQQWYLEHHRIEYCFDAPFLLAFTRVITPEELQAAIRAIVQKHSMLRARFTKTASDVFEQCIQPDSSACYHFASYEDIHQDQVGVLIRRQRERLNVEAGPMLVVALFELTDHTQSVFLSAHHFVSDHMSMQIIISDLGDLLSNRPLQPMRSTEFQSWLTAQRKYAEKHLHPDTILPHHHKVTGPQLGYWGLTDEAITTNPNIRTLTIDATTSSLILSAADRIFRAKVDQILIAALLYGFRQAFPDRSLPPCVTTSHGRIAPAELEVELSQVVGWFTTLLPVRLADSEQSLPGLAATVKAVKDASTNLSDRAWESMASRYLHPAGKSLPTEPLEELFLNFVGDFKQVKQENSVWRILPLPPDSEPESVRSVRFASAFEVHGIYSSGELVFTIRTVLEDRFTERLMECFKEALVEIGTMS</sequence>
<dbReference type="VEuPathDB" id="FungiDB:JI435_148340"/>
<dbReference type="FunFam" id="3.30.559.10:FF:000151">
    <property type="entry name" value="Uncharacterized protein"/>
    <property type="match status" value="1"/>
</dbReference>
<dbReference type="GO" id="GO:0005737">
    <property type="term" value="C:cytoplasm"/>
    <property type="evidence" value="ECO:0000318"/>
    <property type="project" value="GO_Central"/>
</dbReference>
<dbReference type="FunFam" id="3.30.300.30:FF:000015">
    <property type="entry name" value="Nonribosomal peptide synthase SidD"/>
    <property type="match status" value="2"/>
</dbReference>
<dbReference type="PROSITE" id="PS50075">
    <property type="entry name" value="CARRIER"/>
    <property type="match status" value="3"/>
</dbReference>
<organism evidence="7 8">
    <name type="scientific">Phaeosphaeria nodorum (strain SN15 / ATCC MYA-4574 / FGSC 10173)</name>
    <name type="common">Glume blotch fungus</name>
    <name type="synonym">Parastagonospora nodorum</name>
    <dbReference type="NCBI Taxonomy" id="321614"/>
    <lineage>
        <taxon>Eukaryota</taxon>
        <taxon>Fungi</taxon>
        <taxon>Dikarya</taxon>
        <taxon>Ascomycota</taxon>
        <taxon>Pezizomycotina</taxon>
        <taxon>Dothideomycetes</taxon>
        <taxon>Pleosporomycetidae</taxon>
        <taxon>Pleosporales</taxon>
        <taxon>Pleosporineae</taxon>
        <taxon>Phaeosphaeriaceae</taxon>
        <taxon>Parastagonospora</taxon>
    </lineage>
</organism>
<dbReference type="RefSeq" id="XP_001799780.1">
    <property type="nucleotide sequence ID" value="XM_001799728.1"/>
</dbReference>
<dbReference type="InterPro" id="IPR006162">
    <property type="entry name" value="Ppantetheine_attach_site"/>
</dbReference>
<dbReference type="Gene3D" id="3.30.559.10">
    <property type="entry name" value="Chloramphenicol acetyltransferase-like domain"/>
    <property type="match status" value="4"/>
</dbReference>
<dbReference type="VEuPathDB" id="FungiDB:JI435_424960"/>
<dbReference type="InterPro" id="IPR000873">
    <property type="entry name" value="AMP-dep_synth/lig_dom"/>
</dbReference>
<feature type="domain" description="Carrier" evidence="6">
    <location>
        <begin position="2765"/>
        <end position="2841"/>
    </location>
</feature>
<comment type="pathway">
    <text evidence="1">Mycotoxin biosynthesis.</text>
</comment>
<dbReference type="CDD" id="cd05918">
    <property type="entry name" value="A_NRPS_SidN3_like"/>
    <property type="match status" value="2"/>
</dbReference>
<dbReference type="FunFam" id="3.40.50.12780:FF:000165">
    <property type="entry name" value="Uncharacterized protein"/>
    <property type="match status" value="1"/>
</dbReference>
<dbReference type="Gene3D" id="3.40.50.12780">
    <property type="entry name" value="N-terminal domain of ligase-like"/>
    <property type="match status" value="3"/>
</dbReference>
<dbReference type="SUPFAM" id="SSF47336">
    <property type="entry name" value="ACP-like"/>
    <property type="match status" value="3"/>
</dbReference>
<evidence type="ECO:0000256" key="1">
    <source>
        <dbReference type="ARBA" id="ARBA00004685"/>
    </source>
</evidence>
<dbReference type="GeneID" id="5976685"/>
<dbReference type="KEGG" id="pno:SNOG_09488"/>
<protein>
    <recommendedName>
        <fullName evidence="6">Carrier domain-containing protein</fullName>
    </recommendedName>
</protein>